<keyword evidence="4" id="KW-0460">Magnesium</keyword>
<dbReference type="SUPFAM" id="SSF55811">
    <property type="entry name" value="Nudix"/>
    <property type="match status" value="1"/>
</dbReference>
<dbReference type="OrthoDB" id="9810154at2"/>
<dbReference type="Pfam" id="PF00293">
    <property type="entry name" value="NUDIX"/>
    <property type="match status" value="1"/>
</dbReference>
<dbReference type="Gene3D" id="3.90.79.10">
    <property type="entry name" value="Nucleoside Triphosphate Pyrophosphohydrolase"/>
    <property type="match status" value="1"/>
</dbReference>
<evidence type="ECO:0000259" key="5">
    <source>
        <dbReference type="PROSITE" id="PS51462"/>
    </source>
</evidence>
<dbReference type="InterPro" id="IPR000086">
    <property type="entry name" value="NUDIX_hydrolase_dom"/>
</dbReference>
<dbReference type="Proteomes" id="UP000234271">
    <property type="component" value="Chromosome"/>
</dbReference>
<evidence type="ECO:0000256" key="2">
    <source>
        <dbReference type="ARBA" id="ARBA00022723"/>
    </source>
</evidence>
<comment type="cofactor">
    <cofactor evidence="1">
        <name>Mg(2+)</name>
        <dbReference type="ChEBI" id="CHEBI:18420"/>
    </cofactor>
</comment>
<evidence type="ECO:0000256" key="4">
    <source>
        <dbReference type="ARBA" id="ARBA00022842"/>
    </source>
</evidence>
<keyword evidence="3" id="KW-0378">Hydrolase</keyword>
<dbReference type="KEGG" id="blep:AL038_14960"/>
<dbReference type="RefSeq" id="WP_062154157.1">
    <property type="nucleotide sequence ID" value="NZ_CP012373.2"/>
</dbReference>
<dbReference type="GO" id="GO:0046872">
    <property type="term" value="F:metal ion binding"/>
    <property type="evidence" value="ECO:0007669"/>
    <property type="project" value="UniProtKB-KW"/>
</dbReference>
<evidence type="ECO:0000313" key="7">
    <source>
        <dbReference type="Proteomes" id="UP000234271"/>
    </source>
</evidence>
<evidence type="ECO:0000313" key="6">
    <source>
        <dbReference type="EMBL" id="QGX04128.1"/>
    </source>
</evidence>
<dbReference type="PROSITE" id="PS51462">
    <property type="entry name" value="NUDIX"/>
    <property type="match status" value="1"/>
</dbReference>
<dbReference type="GO" id="GO:0016462">
    <property type="term" value="F:pyrophosphatase activity"/>
    <property type="evidence" value="ECO:0007669"/>
    <property type="project" value="InterPro"/>
</dbReference>
<accession>A0A650GE13</accession>
<keyword evidence="7" id="KW-1185">Reference proteome</keyword>
<dbReference type="AlphaFoldDB" id="A0A650GE13"/>
<reference evidence="7" key="1">
    <citation type="submission" date="2016-12" db="EMBL/GenBank/DDBJ databases">
        <title>Complete Genome Sequence of Beggiatoa leptomitiformis D-401.</title>
        <authorList>
            <person name="Fomenkov A."/>
            <person name="Vincze T."/>
            <person name="Grabovich M."/>
            <person name="Anton B.P."/>
            <person name="Dubinina G."/>
            <person name="Orlova M."/>
            <person name="Belousova E."/>
            <person name="Roberts R.J."/>
        </authorList>
    </citation>
    <scope>NUCLEOTIDE SEQUENCE [LARGE SCALE GENOMIC DNA]</scope>
    <source>
        <strain evidence="7">D-401</strain>
    </source>
</reference>
<dbReference type="PANTHER" id="PTHR12629:SF0">
    <property type="entry name" value="DIPHOSPHOINOSITOL-POLYPHOSPHATE DIPHOSPHATASE"/>
    <property type="match status" value="1"/>
</dbReference>
<organism evidence="6 7">
    <name type="scientific">Beggiatoa leptomitoformis</name>
    <dbReference type="NCBI Taxonomy" id="288004"/>
    <lineage>
        <taxon>Bacteria</taxon>
        <taxon>Pseudomonadati</taxon>
        <taxon>Pseudomonadota</taxon>
        <taxon>Gammaproteobacteria</taxon>
        <taxon>Thiotrichales</taxon>
        <taxon>Thiotrichaceae</taxon>
        <taxon>Beggiatoa</taxon>
    </lineage>
</organism>
<dbReference type="InterPro" id="IPR047198">
    <property type="entry name" value="DDP-like_NUDIX"/>
</dbReference>
<dbReference type="InterPro" id="IPR015797">
    <property type="entry name" value="NUDIX_hydrolase-like_dom_sf"/>
</dbReference>
<dbReference type="CDD" id="cd04666">
    <property type="entry name" value="NUDIX_DIPP2_like_Nudt4"/>
    <property type="match status" value="1"/>
</dbReference>
<gene>
    <name evidence="6" type="ORF">BLE401_09300</name>
</gene>
<dbReference type="PANTHER" id="PTHR12629">
    <property type="entry name" value="DIPHOSPHOINOSITOL POLYPHOSPHATE PHOSPHOHYDROLASE"/>
    <property type="match status" value="1"/>
</dbReference>
<name>A0A650GE13_9GAMM</name>
<evidence type="ECO:0000256" key="3">
    <source>
        <dbReference type="ARBA" id="ARBA00022801"/>
    </source>
</evidence>
<sequence length="144" mass="16544">MSKPRDSFYEQSGVIPFMRLQEELHLVLITSSSKRQRWIVPKGMVEKNLTPAESATKEAWEEAGIVGYTYPHVVGEYQYPKWGGICRVQLFLLEVEQLLTTWEEDKIRSRRLVTPTEAYHLLDVPAVKNIVLQLPSLLSSMISP</sequence>
<dbReference type="GO" id="GO:0005737">
    <property type="term" value="C:cytoplasm"/>
    <property type="evidence" value="ECO:0007669"/>
    <property type="project" value="TreeGrafter"/>
</dbReference>
<keyword evidence="2" id="KW-0479">Metal-binding</keyword>
<proteinExistence type="predicted"/>
<protein>
    <submittedName>
        <fullName evidence="6">NUDIX domain-containing protein</fullName>
    </submittedName>
</protein>
<dbReference type="EMBL" id="CP018889">
    <property type="protein sequence ID" value="QGX04128.1"/>
    <property type="molecule type" value="Genomic_DNA"/>
</dbReference>
<feature type="domain" description="Nudix hydrolase" evidence="5">
    <location>
        <begin position="7"/>
        <end position="136"/>
    </location>
</feature>
<evidence type="ECO:0000256" key="1">
    <source>
        <dbReference type="ARBA" id="ARBA00001946"/>
    </source>
</evidence>